<dbReference type="Proteomes" id="UP000320390">
    <property type="component" value="Chromosome"/>
</dbReference>
<keyword evidence="1" id="KW-0472">Membrane</keyword>
<protein>
    <recommendedName>
        <fullName evidence="4">DUF2752 domain-containing protein</fullName>
    </recommendedName>
</protein>
<dbReference type="InterPro" id="IPR021215">
    <property type="entry name" value="DUF2752"/>
</dbReference>
<sequence length="135" mass="14297">MSKPPLHYLVLVAPWAVLLAIAVVGLLTEPDPRGFGTHEQFGFGPCGFREWLGAPCPTCGVTTAVSHLAHGHPARSWETQPLGAILAMAAAVAAPWSLIAHLRSADLAAFASRHGMSFWSGAVIVVATCWFLATR</sequence>
<feature type="transmembrane region" description="Helical" evidence="1">
    <location>
        <begin position="114"/>
        <end position="133"/>
    </location>
</feature>
<name>A0A518EYI1_9BACT</name>
<evidence type="ECO:0000313" key="2">
    <source>
        <dbReference type="EMBL" id="QDV09148.1"/>
    </source>
</evidence>
<dbReference type="Pfam" id="PF10825">
    <property type="entry name" value="DUF2752"/>
    <property type="match status" value="1"/>
</dbReference>
<dbReference type="RefSeq" id="WP_419190538.1">
    <property type="nucleotide sequence ID" value="NZ_CP036434.1"/>
</dbReference>
<evidence type="ECO:0000313" key="3">
    <source>
        <dbReference type="Proteomes" id="UP000320390"/>
    </source>
</evidence>
<reference evidence="2 3" key="1">
    <citation type="submission" date="2019-02" db="EMBL/GenBank/DDBJ databases">
        <title>Deep-cultivation of Planctomycetes and their phenomic and genomic characterization uncovers novel biology.</title>
        <authorList>
            <person name="Wiegand S."/>
            <person name="Jogler M."/>
            <person name="Boedeker C."/>
            <person name="Pinto D."/>
            <person name="Vollmers J."/>
            <person name="Rivas-Marin E."/>
            <person name="Kohn T."/>
            <person name="Peeters S.H."/>
            <person name="Heuer A."/>
            <person name="Rast P."/>
            <person name="Oberbeckmann S."/>
            <person name="Bunk B."/>
            <person name="Jeske O."/>
            <person name="Meyerdierks A."/>
            <person name="Storesund J.E."/>
            <person name="Kallscheuer N."/>
            <person name="Luecker S."/>
            <person name="Lage O.M."/>
            <person name="Pohl T."/>
            <person name="Merkel B.J."/>
            <person name="Hornburger P."/>
            <person name="Mueller R.-W."/>
            <person name="Bruemmer F."/>
            <person name="Labrenz M."/>
            <person name="Spormann A.M."/>
            <person name="Op den Camp H."/>
            <person name="Overmann J."/>
            <person name="Amann R."/>
            <person name="Jetten M.S.M."/>
            <person name="Mascher T."/>
            <person name="Medema M.H."/>
            <person name="Devos D.P."/>
            <person name="Kaster A.-K."/>
            <person name="Ovreas L."/>
            <person name="Rohde M."/>
            <person name="Galperin M.Y."/>
            <person name="Jogler C."/>
        </authorList>
    </citation>
    <scope>NUCLEOTIDE SEQUENCE [LARGE SCALE GENOMIC DNA]</scope>
    <source>
        <strain evidence="2 3">Poly30</strain>
    </source>
</reference>
<feature type="transmembrane region" description="Helical" evidence="1">
    <location>
        <begin position="82"/>
        <end position="102"/>
    </location>
</feature>
<keyword evidence="3" id="KW-1185">Reference proteome</keyword>
<proteinExistence type="predicted"/>
<gene>
    <name evidence="2" type="ORF">Poly30_47050</name>
</gene>
<dbReference type="AlphaFoldDB" id="A0A518EYI1"/>
<organism evidence="2 3">
    <name type="scientific">Saltatorellus ferox</name>
    <dbReference type="NCBI Taxonomy" id="2528018"/>
    <lineage>
        <taxon>Bacteria</taxon>
        <taxon>Pseudomonadati</taxon>
        <taxon>Planctomycetota</taxon>
        <taxon>Planctomycetia</taxon>
        <taxon>Planctomycetia incertae sedis</taxon>
        <taxon>Saltatorellus</taxon>
    </lineage>
</organism>
<keyword evidence="1" id="KW-0812">Transmembrane</keyword>
<evidence type="ECO:0008006" key="4">
    <source>
        <dbReference type="Google" id="ProtNLM"/>
    </source>
</evidence>
<evidence type="ECO:0000256" key="1">
    <source>
        <dbReference type="SAM" id="Phobius"/>
    </source>
</evidence>
<keyword evidence="1" id="KW-1133">Transmembrane helix</keyword>
<feature type="transmembrane region" description="Helical" evidence="1">
    <location>
        <begin position="6"/>
        <end position="27"/>
    </location>
</feature>
<dbReference type="EMBL" id="CP036434">
    <property type="protein sequence ID" value="QDV09148.1"/>
    <property type="molecule type" value="Genomic_DNA"/>
</dbReference>
<accession>A0A518EYI1</accession>